<accession>A0A7X5KNB3</accession>
<dbReference type="EMBL" id="JAAEEH010000053">
    <property type="protein sequence ID" value="NDL68689.1"/>
    <property type="molecule type" value="Genomic_DNA"/>
</dbReference>
<reference evidence="3 4" key="1">
    <citation type="submission" date="2020-01" db="EMBL/GenBank/DDBJ databases">
        <title>Anaeroalcalibacter tamaniensis gen. nov., sp. nov., moderately halophilic strictly anaerobic fermenter bacterium from mud volcano of Taman peninsula.</title>
        <authorList>
            <person name="Frolova A."/>
            <person name="Merkel A.Y."/>
            <person name="Slobodkin A.I."/>
        </authorList>
    </citation>
    <scope>NUCLEOTIDE SEQUENCE [LARGE SCALE GENOMIC DNA]</scope>
    <source>
        <strain evidence="3 4">F-3ap</strain>
    </source>
</reference>
<protein>
    <recommendedName>
        <fullName evidence="2">Glycosyl hydrolase family 13 catalytic domain-containing protein</fullName>
    </recommendedName>
</protein>
<evidence type="ECO:0000313" key="4">
    <source>
        <dbReference type="Proteomes" id="UP000461585"/>
    </source>
</evidence>
<dbReference type="Gene3D" id="3.20.20.80">
    <property type="entry name" value="Glycosidases"/>
    <property type="match status" value="1"/>
</dbReference>
<feature type="domain" description="Glycosyl hydrolase family 13 catalytic" evidence="2">
    <location>
        <begin position="51"/>
        <end position="456"/>
    </location>
</feature>
<sequence>MVKKASVLILGAILGLFVLVVGIGTASCRDDEAYKNPQDHTGGVENGVWYRIFVRSFADSDGDGIGDLLGIAQKLDYLNDGNDMSDGDLEVDGIILSPIFQSNSSHGYDVNDFYVINRDYGNLTNLQLLLYEARRRGIRVVLDLPMNSTGLGSFWFQEAVAKPDSNFRSYYHILPKDTPGYDFQRKVDGAYIWHPKGDIYYYGSQGPDRPDLNYDNLNVRVMMNEVARYWLEKGVDGFLLEGAGLVYSPGEVAAGVDTAALNLAWFDEFSAFCRQIKPDVVLAGDIRDSTLARSAYTGPFDMTLNYELAQHTIIEMVKAGQDLGGMAGGFNGMLEAGYKALITAGEHFSDVPFLSGYDQRRAMDYFSPGDLDGMKLAANIYLTLPGNPFIYYGEELGMRGERLLDNPRTPLPWGENDNSQTDWTFDISNLNTPSVRQQQLDPESLLSHYRTLVRLRRHNEPLLSGGFEGIRTNDLQLVAYKRTGTSHSIYVLHNLGEEKIFYDMNQLKTGTRVVLFASKGIFLKDKGVAEIPGRSTVVFR</sequence>
<dbReference type="Gene3D" id="3.90.400.10">
    <property type="entry name" value="Oligo-1,6-glucosidase, Domain 2"/>
    <property type="match status" value="1"/>
</dbReference>
<keyword evidence="4" id="KW-1185">Reference proteome</keyword>
<organism evidence="3 4">
    <name type="scientific">Anaerotalea alkaliphila</name>
    <dbReference type="NCBI Taxonomy" id="2662126"/>
    <lineage>
        <taxon>Bacteria</taxon>
        <taxon>Bacillati</taxon>
        <taxon>Bacillota</taxon>
        <taxon>Clostridia</taxon>
        <taxon>Eubacteriales</taxon>
        <taxon>Anaerotalea</taxon>
    </lineage>
</organism>
<comment type="caution">
    <text evidence="3">The sequence shown here is derived from an EMBL/GenBank/DDBJ whole genome shotgun (WGS) entry which is preliminary data.</text>
</comment>
<dbReference type="RefSeq" id="WP_162371410.1">
    <property type="nucleotide sequence ID" value="NZ_JAAEEH010000053.1"/>
</dbReference>
<evidence type="ECO:0000259" key="2">
    <source>
        <dbReference type="SMART" id="SM00642"/>
    </source>
</evidence>
<proteinExistence type="inferred from homology"/>
<evidence type="ECO:0000313" key="3">
    <source>
        <dbReference type="EMBL" id="NDL68689.1"/>
    </source>
</evidence>
<dbReference type="Pfam" id="PF00128">
    <property type="entry name" value="Alpha-amylase"/>
    <property type="match status" value="1"/>
</dbReference>
<dbReference type="PROSITE" id="PS51257">
    <property type="entry name" value="PROKAR_LIPOPROTEIN"/>
    <property type="match status" value="1"/>
</dbReference>
<gene>
    <name evidence="3" type="ORF">GXN74_13170</name>
</gene>
<dbReference type="Proteomes" id="UP000461585">
    <property type="component" value="Unassembled WGS sequence"/>
</dbReference>
<dbReference type="GO" id="GO:0009313">
    <property type="term" value="P:oligosaccharide catabolic process"/>
    <property type="evidence" value="ECO:0007669"/>
    <property type="project" value="TreeGrafter"/>
</dbReference>
<dbReference type="InterPro" id="IPR006047">
    <property type="entry name" value="GH13_cat_dom"/>
</dbReference>
<comment type="similarity">
    <text evidence="1">Belongs to the glycosyl hydrolase 13 family.</text>
</comment>
<dbReference type="GO" id="GO:0004556">
    <property type="term" value="F:alpha-amylase activity"/>
    <property type="evidence" value="ECO:0007669"/>
    <property type="project" value="TreeGrafter"/>
</dbReference>
<dbReference type="AlphaFoldDB" id="A0A7X5KNB3"/>
<dbReference type="InterPro" id="IPR045857">
    <property type="entry name" value="O16G_dom_2"/>
</dbReference>
<dbReference type="PANTHER" id="PTHR10357">
    <property type="entry name" value="ALPHA-AMYLASE FAMILY MEMBER"/>
    <property type="match status" value="1"/>
</dbReference>
<name>A0A7X5KNB3_9FIRM</name>
<evidence type="ECO:0000256" key="1">
    <source>
        <dbReference type="ARBA" id="ARBA00008061"/>
    </source>
</evidence>
<dbReference type="SUPFAM" id="SSF51445">
    <property type="entry name" value="(Trans)glycosidases"/>
    <property type="match status" value="1"/>
</dbReference>
<dbReference type="PANTHER" id="PTHR10357:SF179">
    <property type="entry name" value="NEUTRAL AND BASIC AMINO ACID TRANSPORT PROTEIN RBAT"/>
    <property type="match status" value="1"/>
</dbReference>
<dbReference type="InterPro" id="IPR017853">
    <property type="entry name" value="GH"/>
</dbReference>
<dbReference type="SMART" id="SM00642">
    <property type="entry name" value="Aamy"/>
    <property type="match status" value="1"/>
</dbReference>